<gene>
    <name evidence="1" type="ORF">CM83_3950</name>
</gene>
<evidence type="ECO:0000313" key="1">
    <source>
        <dbReference type="EMBL" id="JAG21367.1"/>
    </source>
</evidence>
<protein>
    <submittedName>
        <fullName evidence="1">Uncharacterized protein</fullName>
    </submittedName>
</protein>
<dbReference type="EMBL" id="GBHO01022237">
    <property type="protein sequence ID" value="JAG21367.1"/>
    <property type="molecule type" value="Transcribed_RNA"/>
</dbReference>
<reference evidence="1" key="2">
    <citation type="submission" date="2014-07" db="EMBL/GenBank/DDBJ databases">
        <authorList>
            <person name="Hull J."/>
        </authorList>
    </citation>
    <scope>NUCLEOTIDE SEQUENCE</scope>
</reference>
<reference evidence="1" key="1">
    <citation type="journal article" date="2014" name="PLoS ONE">
        <title>Transcriptome-Based Identification of ABC Transporters in the Western Tarnished Plant Bug Lygus hesperus.</title>
        <authorList>
            <person name="Hull J.J."/>
            <person name="Chaney K."/>
            <person name="Geib S.M."/>
            <person name="Fabrick J.A."/>
            <person name="Brent C.S."/>
            <person name="Walsh D."/>
            <person name="Lavine L.C."/>
        </authorList>
    </citation>
    <scope>NUCLEOTIDE SEQUENCE</scope>
</reference>
<dbReference type="AlphaFoldDB" id="A0A0A9XKW3"/>
<organism evidence="1">
    <name type="scientific">Lygus hesperus</name>
    <name type="common">Western plant bug</name>
    <dbReference type="NCBI Taxonomy" id="30085"/>
    <lineage>
        <taxon>Eukaryota</taxon>
        <taxon>Metazoa</taxon>
        <taxon>Ecdysozoa</taxon>
        <taxon>Arthropoda</taxon>
        <taxon>Hexapoda</taxon>
        <taxon>Insecta</taxon>
        <taxon>Pterygota</taxon>
        <taxon>Neoptera</taxon>
        <taxon>Paraneoptera</taxon>
        <taxon>Hemiptera</taxon>
        <taxon>Heteroptera</taxon>
        <taxon>Panheteroptera</taxon>
        <taxon>Cimicomorpha</taxon>
        <taxon>Miridae</taxon>
        <taxon>Mirini</taxon>
        <taxon>Lygus</taxon>
    </lineage>
</organism>
<accession>A0A0A9XKW3</accession>
<sequence length="189" mass="20673">MWMGHTPIHRQNWYHQCVGSTPYTAFSTKGTRKPGHRSRTVSFVRLSVESVLRYCCGCRFPSIGEDMRDTVVVVASAVFLPCAPSWEFFDLEHWDTVDGDPGAVRTASVSASVAMVVLLPPLSTLAGPVVVCRLLSAVRLSSVVLELMSDGRICSVFTWVRVVALRFVFSGGSPHSYSPPLSYDSCALA</sequence>
<name>A0A0A9XKW3_LYGHE</name>
<proteinExistence type="predicted"/>